<dbReference type="GeneID" id="9042456"/>
<feature type="transmembrane region" description="Helical" evidence="9">
    <location>
        <begin position="264"/>
        <end position="287"/>
    </location>
</feature>
<evidence type="ECO:0000313" key="11">
    <source>
        <dbReference type="Proteomes" id="UP000007800"/>
    </source>
</evidence>
<gene>
    <name evidence="10" type="ORF">Pmar_PMAR017672</name>
</gene>
<comment type="pathway">
    <text evidence="2">Glycolipid biosynthesis; glycosylphosphatidylinositol-anchor biosynthesis.</text>
</comment>
<accession>C5L3N8</accession>
<keyword evidence="11" id="KW-1185">Reference proteome</keyword>
<keyword evidence="4" id="KW-0337">GPI-anchor biosynthesis</keyword>
<dbReference type="GO" id="GO:0006506">
    <property type="term" value="P:GPI anchor biosynthetic process"/>
    <property type="evidence" value="ECO:0007669"/>
    <property type="project" value="UniProtKB-UniPathway"/>
</dbReference>
<keyword evidence="6" id="KW-0256">Endoplasmic reticulum</keyword>
<dbReference type="OrthoDB" id="549017at2759"/>
<comment type="similarity">
    <text evidence="3">Belongs to the PIGU family.</text>
</comment>
<name>C5L3N8_PERM5</name>
<keyword evidence="8 9" id="KW-0472">Membrane</keyword>
<dbReference type="AlphaFoldDB" id="C5L3N8"/>
<dbReference type="InParanoid" id="C5L3N8"/>
<feature type="transmembrane region" description="Helical" evidence="9">
    <location>
        <begin position="205"/>
        <end position="226"/>
    </location>
</feature>
<organism evidence="11">
    <name type="scientific">Perkinsus marinus (strain ATCC 50983 / TXsc)</name>
    <dbReference type="NCBI Taxonomy" id="423536"/>
    <lineage>
        <taxon>Eukaryota</taxon>
        <taxon>Sar</taxon>
        <taxon>Alveolata</taxon>
        <taxon>Perkinsozoa</taxon>
        <taxon>Perkinsea</taxon>
        <taxon>Perkinsida</taxon>
        <taxon>Perkinsidae</taxon>
        <taxon>Perkinsus</taxon>
    </lineage>
</organism>
<proteinExistence type="inferred from homology"/>
<evidence type="ECO:0000256" key="6">
    <source>
        <dbReference type="ARBA" id="ARBA00022824"/>
    </source>
</evidence>
<protein>
    <recommendedName>
        <fullName evidence="12">GPI transamidase subunit PIG-U</fullName>
    </recommendedName>
</protein>
<keyword evidence="5 9" id="KW-0812">Transmembrane</keyword>
<dbReference type="OMA" id="ALWHLWI"/>
<dbReference type="RefSeq" id="XP_002776801.1">
    <property type="nucleotide sequence ID" value="XM_002776755.1"/>
</dbReference>
<dbReference type="GO" id="GO:0042765">
    <property type="term" value="C:GPI-anchor transamidase complex"/>
    <property type="evidence" value="ECO:0007669"/>
    <property type="project" value="InterPro"/>
</dbReference>
<evidence type="ECO:0000256" key="3">
    <source>
        <dbReference type="ARBA" id="ARBA00010026"/>
    </source>
</evidence>
<evidence type="ECO:0000313" key="10">
    <source>
        <dbReference type="EMBL" id="EER08617.1"/>
    </source>
</evidence>
<dbReference type="InterPro" id="IPR009600">
    <property type="entry name" value="PIG-U"/>
</dbReference>
<evidence type="ECO:0000256" key="7">
    <source>
        <dbReference type="ARBA" id="ARBA00022989"/>
    </source>
</evidence>
<keyword evidence="7 9" id="KW-1133">Transmembrane helix</keyword>
<feature type="transmembrane region" description="Helical" evidence="9">
    <location>
        <begin position="379"/>
        <end position="397"/>
    </location>
</feature>
<dbReference type="EMBL" id="GG678922">
    <property type="protein sequence ID" value="EER08617.1"/>
    <property type="molecule type" value="Genomic_DNA"/>
</dbReference>
<dbReference type="PANTHER" id="PTHR13121:SF0">
    <property type="entry name" value="PHOSPHATIDYLINOSITOL GLYCAN ANCHOR BIOSYNTHESIS CLASS U PROTEIN"/>
    <property type="match status" value="1"/>
</dbReference>
<evidence type="ECO:0008006" key="12">
    <source>
        <dbReference type="Google" id="ProtNLM"/>
    </source>
</evidence>
<comment type="subcellular location">
    <subcellularLocation>
        <location evidence="1">Endoplasmic reticulum membrane</location>
        <topology evidence="1">Multi-pass membrane protein</topology>
    </subcellularLocation>
</comment>
<evidence type="ECO:0000256" key="2">
    <source>
        <dbReference type="ARBA" id="ARBA00004687"/>
    </source>
</evidence>
<reference evidence="10 11" key="1">
    <citation type="submission" date="2008-07" db="EMBL/GenBank/DDBJ databases">
        <authorList>
            <person name="El-Sayed N."/>
            <person name="Caler E."/>
            <person name="Inman J."/>
            <person name="Amedeo P."/>
            <person name="Hass B."/>
            <person name="Wortman J."/>
        </authorList>
    </citation>
    <scope>NUCLEOTIDE SEQUENCE [LARGE SCALE GENOMIC DNA]</scope>
    <source>
        <strain evidence="11">ATCC 50983 / TXsc</strain>
    </source>
</reference>
<sequence length="459" mass="50752">MAIASQGPATRMRGPLLFPLLALLGFLLRLLLFAALGSPLLLRSSPELNSPINDYERLQEAVAALSKGADPYAASLFHQPPLVLYLFSTTSHILPLQWGAIVIIAASDVVCAAFLYKASRESLFIPCAYLFNPISILSCLSLSGQALHMALVAGCLCPGLISCLSIATLAYVRCNPLLPFALVLSKSAMECPTGSCLGSRLLRNCVATGTYFVSLLLASFIAMGSWEGFVAGIRGTMIDPFLISELQPNIGLHWYMFTEVFPRFYSLFLFVFQMLPLVHVLPLYFRLGVHGGEYARQSHTWNVVALTLLFQPYPTVMTIPKQHSSRLSHQALDFLLLSVLLLLHYEDLTKVKAFTKLYDEDDKAGERATELQPNNYEQFMILFLAIGTLTLVLHPAMTLLWLGRNTGNPNFVFVSNLLHQGACGVAASVAVATSIKVYKENKRWQQQQRDDNDNKKKNT</sequence>
<dbReference type="Proteomes" id="UP000007800">
    <property type="component" value="Unassembled WGS sequence"/>
</dbReference>
<dbReference type="GO" id="GO:0016255">
    <property type="term" value="P:attachment of GPI anchor to protein"/>
    <property type="evidence" value="ECO:0007669"/>
    <property type="project" value="InterPro"/>
</dbReference>
<evidence type="ECO:0000256" key="8">
    <source>
        <dbReference type="ARBA" id="ARBA00023136"/>
    </source>
</evidence>
<dbReference type="PANTHER" id="PTHR13121">
    <property type="entry name" value="GPI TRANSAMIDASE COMPONENT PIG-U"/>
    <property type="match status" value="1"/>
</dbReference>
<feature type="transmembrane region" description="Helical" evidence="9">
    <location>
        <begin position="123"/>
        <end position="143"/>
    </location>
</feature>
<dbReference type="UniPathway" id="UPA00196"/>
<feature type="transmembrane region" description="Helical" evidence="9">
    <location>
        <begin position="96"/>
        <end position="116"/>
    </location>
</feature>
<evidence type="ECO:0000256" key="9">
    <source>
        <dbReference type="SAM" id="Phobius"/>
    </source>
</evidence>
<evidence type="ECO:0000256" key="1">
    <source>
        <dbReference type="ARBA" id="ARBA00004477"/>
    </source>
</evidence>
<feature type="transmembrane region" description="Helical" evidence="9">
    <location>
        <begin position="149"/>
        <end position="172"/>
    </location>
</feature>
<dbReference type="Pfam" id="PF06728">
    <property type="entry name" value="PIG-U"/>
    <property type="match status" value="1"/>
</dbReference>
<evidence type="ECO:0000256" key="5">
    <source>
        <dbReference type="ARBA" id="ARBA00022692"/>
    </source>
</evidence>
<feature type="transmembrane region" description="Helical" evidence="9">
    <location>
        <begin position="417"/>
        <end position="438"/>
    </location>
</feature>
<evidence type="ECO:0000256" key="4">
    <source>
        <dbReference type="ARBA" id="ARBA00022502"/>
    </source>
</evidence>